<dbReference type="InterPro" id="IPR011991">
    <property type="entry name" value="ArsR-like_HTH"/>
</dbReference>
<dbReference type="Pfam" id="PF13412">
    <property type="entry name" value="HTH_24"/>
    <property type="match status" value="1"/>
</dbReference>
<keyword evidence="2" id="KW-1185">Reference proteome</keyword>
<gene>
    <name evidence="1" type="ORF">FEAC_25910</name>
</gene>
<dbReference type="GeneID" id="78373607"/>
<name>A0A0D8FRB4_9ACTN</name>
<reference evidence="1 2" key="1">
    <citation type="submission" date="2015-01" db="EMBL/GenBank/DDBJ databases">
        <title>Draft genome of the acidophilic iron oxidizer Ferrimicrobium acidiphilum strain T23.</title>
        <authorList>
            <person name="Poehlein A."/>
            <person name="Eisen S."/>
            <person name="Schloemann M."/>
            <person name="Johnson B.D."/>
            <person name="Daniel R."/>
            <person name="Muehling M."/>
        </authorList>
    </citation>
    <scope>NUCLEOTIDE SEQUENCE [LARGE SCALE GENOMIC DNA]</scope>
    <source>
        <strain evidence="1 2">T23</strain>
    </source>
</reference>
<dbReference type="PATRIC" id="fig|1121877.4.peg.2889"/>
<sequence>MEPTPTTQRHWTFLSNHGHVLILIAQDSEIRGRDIATKVGITERATQAIIADLVNAGYVERERRGRRNYYQVNLDLPLRHTVEAPHTIGELLKVLGSL</sequence>
<accession>A0A0D8FRB4</accession>
<dbReference type="InterPro" id="IPR036390">
    <property type="entry name" value="WH_DNA-bd_sf"/>
</dbReference>
<dbReference type="OrthoDB" id="371140at2"/>
<dbReference type="InterPro" id="IPR036388">
    <property type="entry name" value="WH-like_DNA-bd_sf"/>
</dbReference>
<dbReference type="SUPFAM" id="SSF46785">
    <property type="entry name" value="Winged helix' DNA-binding domain"/>
    <property type="match status" value="1"/>
</dbReference>
<dbReference type="Proteomes" id="UP000032336">
    <property type="component" value="Unassembled WGS sequence"/>
</dbReference>
<proteinExistence type="predicted"/>
<dbReference type="CDD" id="cd00090">
    <property type="entry name" value="HTH_ARSR"/>
    <property type="match status" value="1"/>
</dbReference>
<organism evidence="1 2">
    <name type="scientific">Ferrimicrobium acidiphilum DSM 19497</name>
    <dbReference type="NCBI Taxonomy" id="1121877"/>
    <lineage>
        <taxon>Bacteria</taxon>
        <taxon>Bacillati</taxon>
        <taxon>Actinomycetota</taxon>
        <taxon>Acidimicrobiia</taxon>
        <taxon>Acidimicrobiales</taxon>
        <taxon>Acidimicrobiaceae</taxon>
        <taxon>Ferrimicrobium</taxon>
    </lineage>
</organism>
<protein>
    <recommendedName>
        <fullName evidence="3">MarR family protein</fullName>
    </recommendedName>
</protein>
<dbReference type="RefSeq" id="WP_035390898.1">
    <property type="nucleotide sequence ID" value="NZ_JQKF01000033.1"/>
</dbReference>
<dbReference type="eggNOG" id="COG1846">
    <property type="taxonomic scope" value="Bacteria"/>
</dbReference>
<comment type="caution">
    <text evidence="1">The sequence shown here is derived from an EMBL/GenBank/DDBJ whole genome shotgun (WGS) entry which is preliminary data.</text>
</comment>
<evidence type="ECO:0000313" key="2">
    <source>
        <dbReference type="Proteomes" id="UP000032336"/>
    </source>
</evidence>
<evidence type="ECO:0000313" key="1">
    <source>
        <dbReference type="EMBL" id="KJE75691.1"/>
    </source>
</evidence>
<dbReference type="Gene3D" id="1.10.10.10">
    <property type="entry name" value="Winged helix-like DNA-binding domain superfamily/Winged helix DNA-binding domain"/>
    <property type="match status" value="1"/>
</dbReference>
<dbReference type="EMBL" id="JXUW01000032">
    <property type="protein sequence ID" value="KJE75691.1"/>
    <property type="molecule type" value="Genomic_DNA"/>
</dbReference>
<evidence type="ECO:0008006" key="3">
    <source>
        <dbReference type="Google" id="ProtNLM"/>
    </source>
</evidence>
<dbReference type="AlphaFoldDB" id="A0A0D8FRB4"/>